<dbReference type="PANTHER" id="PTHR19849:SF0">
    <property type="entry name" value="PHOSPHOLIPASE A-2-ACTIVATING PROTEIN"/>
    <property type="match status" value="1"/>
</dbReference>
<evidence type="ECO:0000256" key="3">
    <source>
        <dbReference type="ARBA" id="ARBA00022574"/>
    </source>
</evidence>
<dbReference type="GO" id="GO:0043161">
    <property type="term" value="P:proteasome-mediated ubiquitin-dependent protein catabolic process"/>
    <property type="evidence" value="ECO:0007669"/>
    <property type="project" value="TreeGrafter"/>
</dbReference>
<dbReference type="InterPro" id="IPR001680">
    <property type="entry name" value="WD40_rpt"/>
</dbReference>
<dbReference type="Proteomes" id="UP001489004">
    <property type="component" value="Unassembled WGS sequence"/>
</dbReference>
<dbReference type="Pfam" id="PF09070">
    <property type="entry name" value="PFU"/>
    <property type="match status" value="1"/>
</dbReference>
<evidence type="ECO:0000256" key="6">
    <source>
        <dbReference type="SAM" id="MobiDB-lite"/>
    </source>
</evidence>
<dbReference type="InterPro" id="IPR013535">
    <property type="entry name" value="PUL_dom"/>
</dbReference>
<feature type="repeat" description="WD" evidence="5">
    <location>
        <begin position="222"/>
        <end position="252"/>
    </location>
</feature>
<comment type="caution">
    <text evidence="9">The sequence shown here is derived from an EMBL/GenBank/DDBJ whole genome shotgun (WGS) entry which is preliminary data.</text>
</comment>
<dbReference type="SMART" id="SM00320">
    <property type="entry name" value="WD40"/>
    <property type="match status" value="7"/>
</dbReference>
<dbReference type="PROSITE" id="PS50294">
    <property type="entry name" value="WD_REPEATS_REGION"/>
    <property type="match status" value="1"/>
</dbReference>
<evidence type="ECO:0000256" key="2">
    <source>
        <dbReference type="ARBA" id="ARBA00022490"/>
    </source>
</evidence>
<gene>
    <name evidence="9" type="ORF">WJX72_009418</name>
</gene>
<evidence type="ECO:0000259" key="7">
    <source>
        <dbReference type="PROSITE" id="PS51394"/>
    </source>
</evidence>
<feature type="repeat" description="WD" evidence="5">
    <location>
        <begin position="182"/>
        <end position="212"/>
    </location>
</feature>
<dbReference type="InterPro" id="IPR015155">
    <property type="entry name" value="PFU"/>
</dbReference>
<dbReference type="EMBL" id="JALJOR010000013">
    <property type="protein sequence ID" value="KAK9806981.1"/>
    <property type="molecule type" value="Genomic_DNA"/>
</dbReference>
<organism evidence="9 10">
    <name type="scientific">[Myrmecia] bisecta</name>
    <dbReference type="NCBI Taxonomy" id="41462"/>
    <lineage>
        <taxon>Eukaryota</taxon>
        <taxon>Viridiplantae</taxon>
        <taxon>Chlorophyta</taxon>
        <taxon>core chlorophytes</taxon>
        <taxon>Trebouxiophyceae</taxon>
        <taxon>Trebouxiales</taxon>
        <taxon>Trebouxiaceae</taxon>
        <taxon>Myrmecia</taxon>
    </lineage>
</organism>
<keyword evidence="10" id="KW-1185">Reference proteome</keyword>
<keyword evidence="3 5" id="KW-0853">WD repeat</keyword>
<evidence type="ECO:0000313" key="9">
    <source>
        <dbReference type="EMBL" id="KAK9806981.1"/>
    </source>
</evidence>
<dbReference type="Gene3D" id="3.10.20.870">
    <property type="entry name" value="PFU (PLAA family ubiquitin binding), C-terminal domain"/>
    <property type="match status" value="1"/>
</dbReference>
<feature type="repeat" description="WD" evidence="5">
    <location>
        <begin position="143"/>
        <end position="174"/>
    </location>
</feature>
<dbReference type="GO" id="GO:0005737">
    <property type="term" value="C:cytoplasm"/>
    <property type="evidence" value="ECO:0007669"/>
    <property type="project" value="UniProtKB-SubCell"/>
</dbReference>
<dbReference type="GO" id="GO:0005634">
    <property type="term" value="C:nucleus"/>
    <property type="evidence" value="ECO:0007669"/>
    <property type="project" value="TreeGrafter"/>
</dbReference>
<evidence type="ECO:0000256" key="4">
    <source>
        <dbReference type="ARBA" id="ARBA00022737"/>
    </source>
</evidence>
<feature type="repeat" description="WD" evidence="5">
    <location>
        <begin position="81"/>
        <end position="103"/>
    </location>
</feature>
<dbReference type="InterPro" id="IPR038122">
    <property type="entry name" value="PFU_sf"/>
</dbReference>
<dbReference type="InterPro" id="IPR020472">
    <property type="entry name" value="WD40_PAC1"/>
</dbReference>
<dbReference type="PROSITE" id="PS50082">
    <property type="entry name" value="WD_REPEATS_2"/>
    <property type="match status" value="6"/>
</dbReference>
<evidence type="ECO:0008006" key="11">
    <source>
        <dbReference type="Google" id="ProtNLM"/>
    </source>
</evidence>
<dbReference type="PROSITE" id="PS51394">
    <property type="entry name" value="PFU"/>
    <property type="match status" value="1"/>
</dbReference>
<name>A0AAW1P6I1_9CHLO</name>
<feature type="domain" description="PFU" evidence="7">
    <location>
        <begin position="361"/>
        <end position="462"/>
    </location>
</feature>
<dbReference type="AlphaFoldDB" id="A0AAW1P6I1"/>
<feature type="region of interest" description="Disordered" evidence="6">
    <location>
        <begin position="486"/>
        <end position="542"/>
    </location>
</feature>
<dbReference type="InterPro" id="IPR036322">
    <property type="entry name" value="WD40_repeat_dom_sf"/>
</dbReference>
<accession>A0AAW1P6I1</accession>
<feature type="repeat" description="WD" evidence="5">
    <location>
        <begin position="12"/>
        <end position="41"/>
    </location>
</feature>
<evidence type="ECO:0000256" key="1">
    <source>
        <dbReference type="ARBA" id="ARBA00004496"/>
    </source>
</evidence>
<dbReference type="GO" id="GO:0010992">
    <property type="term" value="P:ubiquitin recycling"/>
    <property type="evidence" value="ECO:0007669"/>
    <property type="project" value="TreeGrafter"/>
</dbReference>
<evidence type="ECO:0000259" key="8">
    <source>
        <dbReference type="PROSITE" id="PS51396"/>
    </source>
</evidence>
<dbReference type="CDD" id="cd00200">
    <property type="entry name" value="WD40"/>
    <property type="match status" value="1"/>
</dbReference>
<keyword evidence="4" id="KW-0677">Repeat</keyword>
<proteinExistence type="predicted"/>
<dbReference type="Gene3D" id="2.130.10.10">
    <property type="entry name" value="YVTN repeat-like/Quinoprotein amine dehydrogenase"/>
    <property type="match status" value="1"/>
</dbReference>
<dbReference type="Pfam" id="PF00400">
    <property type="entry name" value="WD40"/>
    <property type="match status" value="6"/>
</dbReference>
<dbReference type="GO" id="GO:0043130">
    <property type="term" value="F:ubiquitin binding"/>
    <property type="evidence" value="ECO:0007669"/>
    <property type="project" value="TreeGrafter"/>
</dbReference>
<dbReference type="PANTHER" id="PTHR19849">
    <property type="entry name" value="PHOSPHOLIPASE A-2-ACTIVATING PROTEIN"/>
    <property type="match status" value="1"/>
</dbReference>
<reference evidence="9 10" key="1">
    <citation type="journal article" date="2024" name="Nat. Commun.">
        <title>Phylogenomics reveals the evolutionary origins of lichenization in chlorophyte algae.</title>
        <authorList>
            <person name="Puginier C."/>
            <person name="Libourel C."/>
            <person name="Otte J."/>
            <person name="Skaloud P."/>
            <person name="Haon M."/>
            <person name="Grisel S."/>
            <person name="Petersen M."/>
            <person name="Berrin J.G."/>
            <person name="Delaux P.M."/>
            <person name="Dal Grande F."/>
            <person name="Keller J."/>
        </authorList>
    </citation>
    <scope>NUCLEOTIDE SEQUENCE [LARGE SCALE GENOMIC DNA]</scope>
    <source>
        <strain evidence="9 10">SAG 2043</strain>
    </source>
</reference>
<feature type="compositionally biased region" description="Low complexity" evidence="6">
    <location>
        <begin position="502"/>
        <end position="522"/>
    </location>
</feature>
<keyword evidence="2" id="KW-0963">Cytoplasm</keyword>
<dbReference type="InterPro" id="IPR011989">
    <property type="entry name" value="ARM-like"/>
</dbReference>
<dbReference type="InterPro" id="IPR015943">
    <property type="entry name" value="WD40/YVTN_repeat-like_dom_sf"/>
</dbReference>
<dbReference type="Gene3D" id="1.25.10.10">
    <property type="entry name" value="Leucine-rich Repeat Variant"/>
    <property type="match status" value="1"/>
</dbReference>
<evidence type="ECO:0000256" key="5">
    <source>
        <dbReference type="PROSITE-ProRule" id="PRU00221"/>
    </source>
</evidence>
<dbReference type="PROSITE" id="PS51396">
    <property type="entry name" value="PUL"/>
    <property type="match status" value="1"/>
</dbReference>
<comment type="subcellular location">
    <subcellularLocation>
        <location evidence="1">Cytoplasm</location>
    </subcellularLocation>
</comment>
<dbReference type="Pfam" id="PF08324">
    <property type="entry name" value="PUL"/>
    <property type="match status" value="1"/>
</dbReference>
<feature type="domain" description="PUL" evidence="8">
    <location>
        <begin position="547"/>
        <end position="833"/>
    </location>
</feature>
<sequence>MTDQDYQLRCELRGHEEDVRGLCVCDLGLITGSRDKTVKIWHEEGPNSFSVVTTLVGHTDFVGPVAYIAPGLAKEFPSGAVVSGSRDTNVIVWDSNTTNPLHVLQGHSYQVTGLAVLSNGDLVSASLDKTLRVWRNGKCLHVLEGHEGPVLCVLALPNGDILSGSGDKTIKLWSDYKCVHTFGGHTDTVRGLALIPGLGVVSASHDQTLRVWTFGGECISELVGHSALVYSARASSHGLIASASEDNTARIWRADGSCIQTIPHPACVWDVEFLANGDLVTACGDYAARVWTTAEDRQAPAEARQAYEASLEAKKAGGVEGSGGALPAGLTLEDASVLTQPGTRDGQTKVVREGGAGVAYSWDAARGQWEKVGEVMGGPGEGSDTMAVGSKWHNGQQYDFVFDVDIEDGTPPKKLAVNRGDNPYDAADRFIDNENLPATYREQIVNFILQNTGGTVALPAIPMQNVDPFTGTGAYVPGAGVGGVGQPPHTVTGGSADPFTGAGAYAPSASQPPSRPAASPTPMQGATGGGVDPFTGASSRSRAARLRHVPGRQFMIFDNPPKLDGIASKMREFSATLASAQDTASMALSHEEMAPGGALEQLLARAANAAGAQGSSVGFSDIDYDLLSRMLRWPAGQLFPALDIARLAILDQQAAARLAATAGPVELSPLGDIGAALACASDEPHSASNQQTGLRLVCNCFRHEPLRRWVQTHSAALLDGFAPACASPAKAVRLAMGTLLFNLAMLFSASAGDEAADKAQVLSALVELLAATPPGEADTLFRSLVAVGTLVQNDKAALDIAQGLGFLQHAQELRQKAGAASKVAEAAQDVENLLS</sequence>
<dbReference type="SUPFAM" id="SSF50978">
    <property type="entry name" value="WD40 repeat-like"/>
    <property type="match status" value="1"/>
</dbReference>
<dbReference type="PRINTS" id="PR00320">
    <property type="entry name" value="GPROTEINBRPT"/>
</dbReference>
<evidence type="ECO:0000313" key="10">
    <source>
        <dbReference type="Proteomes" id="UP001489004"/>
    </source>
</evidence>
<feature type="repeat" description="WD" evidence="5">
    <location>
        <begin position="104"/>
        <end position="134"/>
    </location>
</feature>
<protein>
    <recommendedName>
        <fullName evidence="11">Phospholipase A-2-activating protein</fullName>
    </recommendedName>
</protein>